<comment type="caution">
    <text evidence="1">The sequence shown here is derived from an EMBL/GenBank/DDBJ whole genome shotgun (WGS) entry which is preliminary data.</text>
</comment>
<evidence type="ECO:0000313" key="2">
    <source>
        <dbReference type="Proteomes" id="UP000533598"/>
    </source>
</evidence>
<organism evidence="1 2">
    <name type="scientific">Crossiella cryophila</name>
    <dbReference type="NCBI Taxonomy" id="43355"/>
    <lineage>
        <taxon>Bacteria</taxon>
        <taxon>Bacillati</taxon>
        <taxon>Actinomycetota</taxon>
        <taxon>Actinomycetes</taxon>
        <taxon>Pseudonocardiales</taxon>
        <taxon>Pseudonocardiaceae</taxon>
        <taxon>Crossiella</taxon>
    </lineage>
</organism>
<accession>A0A7W7C810</accession>
<reference evidence="1 2" key="1">
    <citation type="submission" date="2020-08" db="EMBL/GenBank/DDBJ databases">
        <title>Sequencing the genomes of 1000 actinobacteria strains.</title>
        <authorList>
            <person name="Klenk H.-P."/>
        </authorList>
    </citation>
    <scope>NUCLEOTIDE SEQUENCE [LARGE SCALE GENOMIC DNA]</scope>
    <source>
        <strain evidence="1 2">DSM 44230</strain>
    </source>
</reference>
<dbReference type="RefSeq" id="WP_185002043.1">
    <property type="nucleotide sequence ID" value="NZ_BAAAUI010000016.1"/>
</dbReference>
<protein>
    <submittedName>
        <fullName evidence="1">Uncharacterized protein</fullName>
    </submittedName>
</protein>
<gene>
    <name evidence="1" type="ORF">HNR67_002303</name>
</gene>
<name>A0A7W7C810_9PSEU</name>
<evidence type="ECO:0000313" key="1">
    <source>
        <dbReference type="EMBL" id="MBB4676185.1"/>
    </source>
</evidence>
<proteinExistence type="predicted"/>
<keyword evidence="2" id="KW-1185">Reference proteome</keyword>
<dbReference type="AlphaFoldDB" id="A0A7W7C810"/>
<sequence length="166" mass="18652">MIRVGGGRARHRARPLSDAQAEHLVAVIATAEWKRMVRRRTIDLAGSALWTSFQFGLRPASCRRLARQSRRLLSPNVFRRATARVGGFLPGRWSVERKIANRVRRSCRLPAGQGRLATARALQVLGLYACVRMQRPPAECQCLNDLTKELSPQGLTRSLREALSRV</sequence>
<dbReference type="Proteomes" id="UP000533598">
    <property type="component" value="Unassembled WGS sequence"/>
</dbReference>
<dbReference type="EMBL" id="JACHMH010000001">
    <property type="protein sequence ID" value="MBB4676185.1"/>
    <property type="molecule type" value="Genomic_DNA"/>
</dbReference>